<keyword evidence="8" id="KW-1162">Viral penetration into host cytoplasm</keyword>
<dbReference type="InterPro" id="IPR010826">
    <property type="entry name" value="Phlebovirus_G1"/>
</dbReference>
<evidence type="ECO:0000313" key="27">
    <source>
        <dbReference type="EMBL" id="AFH08741.1"/>
    </source>
</evidence>
<keyword evidence="6" id="KW-1170">Fusion of virus membrane with host endosomal membrane</keyword>
<evidence type="ECO:0000256" key="10">
    <source>
        <dbReference type="ARBA" id="ARBA00022729"/>
    </source>
</evidence>
<keyword evidence="12" id="KW-1040">Host Golgi apparatus</keyword>
<evidence type="ECO:0000256" key="5">
    <source>
        <dbReference type="ARBA" id="ARBA00022506"/>
    </source>
</evidence>
<evidence type="ECO:0000256" key="15">
    <source>
        <dbReference type="ARBA" id="ARBA00022989"/>
    </source>
</evidence>
<evidence type="ECO:0000256" key="22">
    <source>
        <dbReference type="ARBA" id="ARBA00033745"/>
    </source>
</evidence>
<dbReference type="GO" id="GO:0044167">
    <property type="term" value="C:host cell endoplasmic reticulum membrane"/>
    <property type="evidence" value="ECO:0007669"/>
    <property type="project" value="UniProtKB-SubCell"/>
</dbReference>
<feature type="domain" description="Phlebovirus glycoprotein G1" evidence="24">
    <location>
        <begin position="66"/>
        <end position="449"/>
    </location>
</feature>
<feature type="transmembrane region" description="Helical" evidence="23">
    <location>
        <begin position="975"/>
        <end position="997"/>
    </location>
</feature>
<keyword evidence="19" id="KW-1038">Host endoplasmic reticulum</keyword>
<evidence type="ECO:0000256" key="12">
    <source>
        <dbReference type="ARBA" id="ARBA00022812"/>
    </source>
</evidence>
<evidence type="ECO:0000256" key="13">
    <source>
        <dbReference type="ARBA" id="ARBA00022844"/>
    </source>
</evidence>
<keyword evidence="15 23" id="KW-1133">Transmembrane helix</keyword>
<dbReference type="GO" id="GO:0019062">
    <property type="term" value="P:virion attachment to host cell"/>
    <property type="evidence" value="ECO:0007669"/>
    <property type="project" value="UniProtKB-KW"/>
</dbReference>
<accession>L7NZF3</accession>
<keyword evidence="10" id="KW-0732">Signal</keyword>
<keyword evidence="16 23" id="KW-0472">Membrane</keyword>
<evidence type="ECO:0000256" key="8">
    <source>
        <dbReference type="ARBA" id="ARBA00022595"/>
    </source>
</evidence>
<protein>
    <recommendedName>
        <fullName evidence="4">Envelopment polyprotein</fullName>
    </recommendedName>
    <alternativeName>
        <fullName evidence="21">M polyprotein</fullName>
    </alternativeName>
</protein>
<evidence type="ECO:0000256" key="16">
    <source>
        <dbReference type="ARBA" id="ARBA00023136"/>
    </source>
</evidence>
<dbReference type="GO" id="GO:0039654">
    <property type="term" value="P:fusion of virus membrane with host endosome membrane"/>
    <property type="evidence" value="ECO:0007669"/>
    <property type="project" value="UniProtKB-KW"/>
</dbReference>
<feature type="domain" description="Phlebovirus glycoprotein G2 fusion" evidence="25">
    <location>
        <begin position="512"/>
        <end position="830"/>
    </location>
</feature>
<evidence type="ECO:0000259" key="26">
    <source>
        <dbReference type="Pfam" id="PF19019"/>
    </source>
</evidence>
<dbReference type="EMBL" id="JF838334">
    <property type="protein sequence ID" value="AFH08741.1"/>
    <property type="molecule type" value="Genomic_RNA"/>
</dbReference>
<keyword evidence="14" id="KW-1043">Host membrane</keyword>
<evidence type="ECO:0000256" key="11">
    <source>
        <dbReference type="ARBA" id="ARBA00022804"/>
    </source>
</evidence>
<dbReference type="Gene3D" id="2.60.98.50">
    <property type="match status" value="1"/>
</dbReference>
<evidence type="ECO:0000256" key="6">
    <source>
        <dbReference type="ARBA" id="ARBA00022510"/>
    </source>
</evidence>
<evidence type="ECO:0000256" key="19">
    <source>
        <dbReference type="ARBA" id="ARBA00023184"/>
    </source>
</evidence>
<evidence type="ECO:0000256" key="4">
    <source>
        <dbReference type="ARBA" id="ARBA00015294"/>
    </source>
</evidence>
<dbReference type="Pfam" id="PF07243">
    <property type="entry name" value="Phlebovirus_G1"/>
    <property type="match status" value="1"/>
</dbReference>
<evidence type="ECO:0000256" key="17">
    <source>
        <dbReference type="ARBA" id="ARBA00023157"/>
    </source>
</evidence>
<evidence type="ECO:0000256" key="14">
    <source>
        <dbReference type="ARBA" id="ARBA00022870"/>
    </source>
</evidence>
<keyword evidence="7" id="KW-0945">Host-virus interaction</keyword>
<evidence type="ECO:0000256" key="1">
    <source>
        <dbReference type="ARBA" id="ARBA00004244"/>
    </source>
</evidence>
<keyword evidence="11" id="KW-1161">Viral attachment to host cell</keyword>
<name>L7NZF3_9VIRU</name>
<dbReference type="Pfam" id="PF07245">
    <property type="entry name" value="Phlebovirus_G2"/>
    <property type="match status" value="1"/>
</dbReference>
<dbReference type="InterPro" id="IPR043603">
    <property type="entry name" value="Phlebo_G2_C"/>
</dbReference>
<sequence length="1006" mass="112103">MVKPIVLVVLFACAARAIFNNAWDVSRRLLDSTADTWKRDQPSSHTLVKSLDNMMTSLTIPMNNITISTNHSTHLRNYRVYNCGTGRNSITMLDLKSGNFTKLKCRDNETLSPDCSTCTSKAPNFMMSKDLAYDDVVCQSDYSPTEALPYHSTKICKVGPLHISKCKNEQKSVQHVSWFWMNGKVRIFDDYTISWQEGKFISLFDCTNSTSNQSPCNKSVCLSGSCSGDVHFCTEFSCKSDSPVCSCSRNEVPGIAIIHTRLGSFMPACFGKSLWAVSKSRSKRSATVQQECVDCETTCNPDAIYVVVRHFSPGHYRACLGSTCLTGIAHSKEFQIPFKIADRLSDSDLEIRIWDSHRHNEYFITSKCKSVDACAAINCWFCRANWANIHCFSKEQTLILIIILSICVVLIASVLKAIKVIISIIWKVLKPIIWLVRVLSKAASRVASRRAASLRDSVNSLEEGLLNPPQPAIEQRAAVPARANDRLRMFRLSRMTILSICCILLISYSEQCSDSISVTAPSHRCTTDSNGSSQCQVSTSSILQVSPKGQESCLILKNPNGLAVDTIKIRTKEIKLECIKRDLYWAPRVTHRCIGVRRCHLMGECKGDKCSEFKLDSYSPEWGHKDELMSQLGWSYCVEQCGGALCQCFNLNPSCFYLRKTFSLLSQDAYNMFECSEWAYKIDVVVVTNTSETNVTLKLGVPDSIPHGVISLSTVSQPPTVAYGECFGEDVHGVKFHAECNRRTDYSLGKIGEIQCPTKADALSVSKSCISSESIIHSRVHKDVVDCSSSIIDPSIIKEKNQLPSTVGTVTFWPTENSVEASIPELASALMLVRLDGFTFTYKSDNNKCNARFLSLSGCYNCEPGAKLEIEHVTDFGTALGLLSCPEIGYTTYFDVKTTLEKTVRTIHVNNSHIDITCHFKCPNSDMTLRVKGELVYLFNDDVRHSNQTLTPGLSPKLGMGWDPFGWFRASWLRLVWGLLGGTISIVIGIIVVYMVWTACIKVKKQ</sequence>
<evidence type="ECO:0000313" key="28">
    <source>
        <dbReference type="Proteomes" id="UP000113248"/>
    </source>
</evidence>
<dbReference type="GO" id="GO:0016020">
    <property type="term" value="C:membrane"/>
    <property type="evidence" value="ECO:0007669"/>
    <property type="project" value="InterPro"/>
</dbReference>
<organism evidence="27 28">
    <name type="scientific">RML-105355 virus</name>
    <dbReference type="NCBI Taxonomy" id="1010669"/>
    <lineage>
        <taxon>Viruses</taxon>
        <taxon>Riboviria</taxon>
        <taxon>Orthornavirae</taxon>
        <taxon>Negarnaviricota</taxon>
        <taxon>Polyploviricotina</taxon>
        <taxon>Bunyaviricetes</taxon>
        <taxon>Hareavirales</taxon>
        <taxon>Phenuiviridae</taxon>
        <taxon>Uukuvirus</taxon>
        <taxon>Uukuvirus uukuniemiense</taxon>
        <taxon>Uukuniemi phlebovirus</taxon>
    </lineage>
</organism>
<dbReference type="Pfam" id="PF19019">
    <property type="entry name" value="Phlebo_G2_C"/>
    <property type="match status" value="1"/>
</dbReference>
<dbReference type="GO" id="GO:0055036">
    <property type="term" value="C:virion membrane"/>
    <property type="evidence" value="ECO:0007669"/>
    <property type="project" value="UniProtKB-SubCell"/>
</dbReference>
<evidence type="ECO:0000259" key="24">
    <source>
        <dbReference type="Pfam" id="PF07243"/>
    </source>
</evidence>
<proteinExistence type="inferred from homology"/>
<dbReference type="InterPro" id="IPR009878">
    <property type="entry name" value="Phlebovirus_G2_fusion"/>
</dbReference>
<dbReference type="GO" id="GO:0046718">
    <property type="term" value="P:symbiont entry into host cell"/>
    <property type="evidence" value="ECO:0007669"/>
    <property type="project" value="UniProtKB-KW"/>
</dbReference>
<dbReference type="GO" id="GO:0044178">
    <property type="term" value="C:host cell Golgi membrane"/>
    <property type="evidence" value="ECO:0007669"/>
    <property type="project" value="UniProtKB-SubCell"/>
</dbReference>
<keyword evidence="9 23" id="KW-0812">Transmembrane</keyword>
<feature type="domain" description="Phlebovirus glycoprotein G2 C-terminal" evidence="26">
    <location>
        <begin position="848"/>
        <end position="995"/>
    </location>
</feature>
<evidence type="ECO:0000256" key="21">
    <source>
        <dbReference type="ARBA" id="ARBA00031199"/>
    </source>
</evidence>
<comment type="similarity">
    <text evidence="22">Belongs to the phlebovirus envelope glycoprotein family.</text>
</comment>
<dbReference type="Proteomes" id="UP000113248">
    <property type="component" value="Genome"/>
</dbReference>
<evidence type="ECO:0000256" key="9">
    <source>
        <dbReference type="ARBA" id="ARBA00022692"/>
    </source>
</evidence>
<evidence type="ECO:0000259" key="25">
    <source>
        <dbReference type="Pfam" id="PF07245"/>
    </source>
</evidence>
<keyword evidence="5" id="KW-1168">Fusion of virus membrane with host membrane</keyword>
<evidence type="ECO:0000256" key="3">
    <source>
        <dbReference type="ARBA" id="ARBA00004563"/>
    </source>
</evidence>
<keyword evidence="18" id="KW-0325">Glycoprotein</keyword>
<evidence type="ECO:0000256" key="7">
    <source>
        <dbReference type="ARBA" id="ARBA00022581"/>
    </source>
</evidence>
<comment type="subcellular location">
    <subcellularLocation>
        <location evidence="1">Host Golgi apparatus membrane</location>
        <topology evidence="1">Single-pass type I membrane protein</topology>
    </subcellularLocation>
    <subcellularLocation>
        <location evidence="2">Host endoplasmic reticulum membrane</location>
        <topology evidence="2">Single-pass type I membrane protein</topology>
    </subcellularLocation>
    <subcellularLocation>
        <location evidence="3">Virion membrane</location>
        <topology evidence="3">Single-pass type I membrane protein</topology>
    </subcellularLocation>
</comment>
<evidence type="ECO:0000256" key="23">
    <source>
        <dbReference type="SAM" id="Phobius"/>
    </source>
</evidence>
<evidence type="ECO:0000256" key="18">
    <source>
        <dbReference type="ARBA" id="ARBA00023180"/>
    </source>
</evidence>
<dbReference type="Gene3D" id="2.60.40.3770">
    <property type="match status" value="1"/>
</dbReference>
<evidence type="ECO:0000256" key="20">
    <source>
        <dbReference type="ARBA" id="ARBA00023296"/>
    </source>
</evidence>
<keyword evidence="17" id="KW-1015">Disulfide bond</keyword>
<reference evidence="27 28" key="1">
    <citation type="journal article" date="2013" name="J. Virol.">
        <title>Characterization of the Uukuniemi virus group (Phlebovirus: Bunyaviridae): evidence for seven distinct species.</title>
        <authorList>
            <person name="Palacios G."/>
            <person name="Savji N."/>
            <person name="da Rosa A.T."/>
            <person name="Guzman H."/>
            <person name="Yu X."/>
            <person name="Desai A."/>
            <person name="Rosen G.E."/>
            <person name="Hutchison S."/>
            <person name="Lipkin W.I."/>
            <person name="Tesh R."/>
        </authorList>
    </citation>
    <scope>NUCLEOTIDE SEQUENCE [LARGE SCALE GENOMIC DNA]</scope>
    <source>
        <strain evidence="27">RML-105355</strain>
    </source>
</reference>
<keyword evidence="20" id="KW-1160">Virus entry into host cell</keyword>
<keyword evidence="13" id="KW-0946">Virion</keyword>
<evidence type="ECO:0000256" key="2">
    <source>
        <dbReference type="ARBA" id="ARBA00004482"/>
    </source>
</evidence>